<dbReference type="InterPro" id="IPR000182">
    <property type="entry name" value="GNAT_dom"/>
</dbReference>
<dbReference type="PROSITE" id="PS51186">
    <property type="entry name" value="GNAT"/>
    <property type="match status" value="1"/>
</dbReference>
<evidence type="ECO:0000313" key="2">
    <source>
        <dbReference type="EMBL" id="EAL69453.1"/>
    </source>
</evidence>
<dbReference type="PhylomeDB" id="Q552L6"/>
<dbReference type="CDD" id="cd04301">
    <property type="entry name" value="NAT_SF"/>
    <property type="match status" value="1"/>
</dbReference>
<evidence type="ECO:0000313" key="3">
    <source>
        <dbReference type="Proteomes" id="UP000002195"/>
    </source>
</evidence>
<proteinExistence type="predicted"/>
<comment type="caution">
    <text evidence="2">The sequence shown here is derived from an EMBL/GenBank/DDBJ whole genome shotgun (WGS) entry which is preliminary data.</text>
</comment>
<dbReference type="dictyBase" id="DDB_G0275993"/>
<dbReference type="Proteomes" id="UP000002195">
    <property type="component" value="Unassembled WGS sequence"/>
</dbReference>
<dbReference type="InterPro" id="IPR016181">
    <property type="entry name" value="Acyl_CoA_acyltransferase"/>
</dbReference>
<dbReference type="FunCoup" id="Q552L6">
    <property type="interactions" value="1"/>
</dbReference>
<dbReference type="InterPro" id="IPR052523">
    <property type="entry name" value="Trichothecene_AcTrans"/>
</dbReference>
<dbReference type="GeneID" id="8620249"/>
<dbReference type="PANTHER" id="PTHR42791">
    <property type="entry name" value="GNAT FAMILY ACETYLTRANSFERASE"/>
    <property type="match status" value="1"/>
</dbReference>
<dbReference type="AlphaFoldDB" id="Q552L6"/>
<name>Q552L6_DICDI</name>
<dbReference type="PaxDb" id="44689-DDB0217740"/>
<keyword evidence="3" id="KW-1185">Reference proteome</keyword>
<feature type="domain" description="N-acetyltransferase" evidence="1">
    <location>
        <begin position="78"/>
        <end position="217"/>
    </location>
</feature>
<dbReference type="Gene3D" id="3.40.630.30">
    <property type="match status" value="1"/>
</dbReference>
<dbReference type="RefSeq" id="XP_643366.1">
    <property type="nucleotide sequence ID" value="XM_638274.1"/>
</dbReference>
<organism evidence="2 3">
    <name type="scientific">Dictyostelium discoideum</name>
    <name type="common">Social amoeba</name>
    <dbReference type="NCBI Taxonomy" id="44689"/>
    <lineage>
        <taxon>Eukaryota</taxon>
        <taxon>Amoebozoa</taxon>
        <taxon>Evosea</taxon>
        <taxon>Eumycetozoa</taxon>
        <taxon>Dictyostelia</taxon>
        <taxon>Dictyosteliales</taxon>
        <taxon>Dictyosteliaceae</taxon>
        <taxon>Dictyostelium</taxon>
    </lineage>
</organism>
<dbReference type="PANTHER" id="PTHR42791:SF1">
    <property type="entry name" value="N-ACETYLTRANSFERASE DOMAIN-CONTAINING PROTEIN"/>
    <property type="match status" value="1"/>
</dbReference>
<evidence type="ECO:0000259" key="1">
    <source>
        <dbReference type="PROSITE" id="PS51186"/>
    </source>
</evidence>
<dbReference type="KEGG" id="ddi:DDB_G0275993"/>
<accession>Q552L6</accession>
<dbReference type="EMBL" id="AAFI02000013">
    <property type="protein sequence ID" value="EAL69453.1"/>
    <property type="molecule type" value="Genomic_DNA"/>
</dbReference>
<dbReference type="Pfam" id="PF13508">
    <property type="entry name" value="Acetyltransf_7"/>
    <property type="match status" value="1"/>
</dbReference>
<dbReference type="InParanoid" id="Q552L6"/>
<sequence>MSFANSVDNIDQDELYIIKREDMEKVSKINTDSFKEDPYFNYQFFELSKEDKDHFIYEMEEGFMEQLIDFNECVSFDSSFKCVAMLLPPNVEWDSVKWSKFQKNQSEKLLNKGYKLTNDRIQKIEDFFGIYYEQYKAVETYYLLTLSTHIEHRKKGLASKLLNRLFKKFDKEHKRCYIECSNDANVQFYLKHGFEILSQHELPHIDGENIPDVPKITFMHRLPKSSTF</sequence>
<dbReference type="HOGENOM" id="CLU_1216668_0_0_1"/>
<protein>
    <recommendedName>
        <fullName evidence="1">N-acetyltransferase domain-containing protein</fullName>
    </recommendedName>
</protein>
<dbReference type="SUPFAM" id="SSF55729">
    <property type="entry name" value="Acyl-CoA N-acyltransferases (Nat)"/>
    <property type="match status" value="1"/>
</dbReference>
<dbReference type="GO" id="GO:0016747">
    <property type="term" value="F:acyltransferase activity, transferring groups other than amino-acyl groups"/>
    <property type="evidence" value="ECO:0007669"/>
    <property type="project" value="InterPro"/>
</dbReference>
<reference evidence="2 3" key="1">
    <citation type="journal article" date="2005" name="Nature">
        <title>The genome of the social amoeba Dictyostelium discoideum.</title>
        <authorList>
            <consortium name="The Dictyostelium discoideum Sequencing Consortium"/>
            <person name="Eichinger L."/>
            <person name="Pachebat J.A."/>
            <person name="Glockner G."/>
            <person name="Rajandream M.A."/>
            <person name="Sucgang R."/>
            <person name="Berriman M."/>
            <person name="Song J."/>
            <person name="Olsen R."/>
            <person name="Szafranski K."/>
            <person name="Xu Q."/>
            <person name="Tunggal B."/>
            <person name="Kummerfeld S."/>
            <person name="Madera M."/>
            <person name="Konfortov B.A."/>
            <person name="Rivero F."/>
            <person name="Bankier A.T."/>
            <person name="Lehmann R."/>
            <person name="Hamlin N."/>
            <person name="Davies R."/>
            <person name="Gaudet P."/>
            <person name="Fey P."/>
            <person name="Pilcher K."/>
            <person name="Chen G."/>
            <person name="Saunders D."/>
            <person name="Sodergren E."/>
            <person name="Davis P."/>
            <person name="Kerhornou A."/>
            <person name="Nie X."/>
            <person name="Hall N."/>
            <person name="Anjard C."/>
            <person name="Hemphill L."/>
            <person name="Bason N."/>
            <person name="Farbrother P."/>
            <person name="Desany B."/>
            <person name="Just E."/>
            <person name="Morio T."/>
            <person name="Rost R."/>
            <person name="Churcher C."/>
            <person name="Cooper J."/>
            <person name="Haydock S."/>
            <person name="van Driessche N."/>
            <person name="Cronin A."/>
            <person name="Goodhead I."/>
            <person name="Muzny D."/>
            <person name="Mourier T."/>
            <person name="Pain A."/>
            <person name="Lu M."/>
            <person name="Harper D."/>
            <person name="Lindsay R."/>
            <person name="Hauser H."/>
            <person name="James K."/>
            <person name="Quiles M."/>
            <person name="Madan Babu M."/>
            <person name="Saito T."/>
            <person name="Buchrieser C."/>
            <person name="Wardroper A."/>
            <person name="Felder M."/>
            <person name="Thangavelu M."/>
            <person name="Johnson D."/>
            <person name="Knights A."/>
            <person name="Loulseged H."/>
            <person name="Mungall K."/>
            <person name="Oliver K."/>
            <person name="Price C."/>
            <person name="Quail M.A."/>
            <person name="Urushihara H."/>
            <person name="Hernandez J."/>
            <person name="Rabbinowitsch E."/>
            <person name="Steffen D."/>
            <person name="Sanders M."/>
            <person name="Ma J."/>
            <person name="Kohara Y."/>
            <person name="Sharp S."/>
            <person name="Simmonds M."/>
            <person name="Spiegler S."/>
            <person name="Tivey A."/>
            <person name="Sugano S."/>
            <person name="White B."/>
            <person name="Walker D."/>
            <person name="Woodward J."/>
            <person name="Winckler T."/>
            <person name="Tanaka Y."/>
            <person name="Shaulsky G."/>
            <person name="Schleicher M."/>
            <person name="Weinstock G."/>
            <person name="Rosenthal A."/>
            <person name="Cox E.C."/>
            <person name="Chisholm R.L."/>
            <person name="Gibbs R."/>
            <person name="Loomis W.F."/>
            <person name="Platzer M."/>
            <person name="Kay R.R."/>
            <person name="Williams J."/>
            <person name="Dear P.H."/>
            <person name="Noegel A.A."/>
            <person name="Barrell B."/>
            <person name="Kuspa A."/>
        </authorList>
    </citation>
    <scope>NUCLEOTIDE SEQUENCE [LARGE SCALE GENOMIC DNA]</scope>
    <source>
        <strain evidence="2 3">AX4</strain>
    </source>
</reference>
<gene>
    <name evidence="2" type="ORF">DDB_G0275993</name>
</gene>
<dbReference type="SMR" id="Q552L6"/>
<dbReference type="VEuPathDB" id="AmoebaDB:DDB_G0275993"/>